<proteinExistence type="predicted"/>
<comment type="caution">
    <text evidence="3">The sequence shown here is derived from an EMBL/GenBank/DDBJ whole genome shotgun (WGS) entry which is preliminary data.</text>
</comment>
<dbReference type="GO" id="GO:0080120">
    <property type="term" value="P:CAAX-box protein maturation"/>
    <property type="evidence" value="ECO:0007669"/>
    <property type="project" value="UniProtKB-ARBA"/>
</dbReference>
<dbReference type="GO" id="GO:0004175">
    <property type="term" value="F:endopeptidase activity"/>
    <property type="evidence" value="ECO:0007669"/>
    <property type="project" value="UniProtKB-ARBA"/>
</dbReference>
<gene>
    <name evidence="3" type="ORF">BMONG18_1646</name>
</gene>
<name>A0A423UC17_9BIFI</name>
<keyword evidence="1" id="KW-0812">Transmembrane</keyword>
<feature type="transmembrane region" description="Helical" evidence="1">
    <location>
        <begin position="186"/>
        <end position="213"/>
    </location>
</feature>
<accession>A0A423UC17</accession>
<dbReference type="Pfam" id="PF02517">
    <property type="entry name" value="Rce1-like"/>
    <property type="match status" value="1"/>
</dbReference>
<feature type="transmembrane region" description="Helical" evidence="1">
    <location>
        <begin position="220"/>
        <end position="240"/>
    </location>
</feature>
<evidence type="ECO:0000313" key="4">
    <source>
        <dbReference type="Proteomes" id="UP000285266"/>
    </source>
</evidence>
<keyword evidence="3" id="KW-0645">Protease</keyword>
<organism evidence="3 4">
    <name type="scientific">Bifidobacterium mongoliense</name>
    <dbReference type="NCBI Taxonomy" id="518643"/>
    <lineage>
        <taxon>Bacteria</taxon>
        <taxon>Bacillati</taxon>
        <taxon>Actinomycetota</taxon>
        <taxon>Actinomycetes</taxon>
        <taxon>Bifidobacteriales</taxon>
        <taxon>Bifidobacteriaceae</taxon>
        <taxon>Bifidobacterium</taxon>
    </lineage>
</organism>
<feature type="transmembrane region" description="Helical" evidence="1">
    <location>
        <begin position="127"/>
        <end position="148"/>
    </location>
</feature>
<keyword evidence="3" id="KW-0378">Hydrolase</keyword>
<protein>
    <submittedName>
        <fullName evidence="3">Metal-dependent membrane protease</fullName>
    </submittedName>
</protein>
<dbReference type="GO" id="GO:0006508">
    <property type="term" value="P:proteolysis"/>
    <property type="evidence" value="ECO:0007669"/>
    <property type="project" value="UniProtKB-KW"/>
</dbReference>
<keyword evidence="1" id="KW-1133">Transmembrane helix</keyword>
<dbReference type="EMBL" id="QRAJ01000014">
    <property type="protein sequence ID" value="ROT86245.1"/>
    <property type="molecule type" value="Genomic_DNA"/>
</dbReference>
<feature type="transmembrane region" description="Helical" evidence="1">
    <location>
        <begin position="43"/>
        <end position="67"/>
    </location>
</feature>
<dbReference type="Proteomes" id="UP000285266">
    <property type="component" value="Unassembled WGS sequence"/>
</dbReference>
<keyword evidence="1" id="KW-0472">Membrane</keyword>
<evidence type="ECO:0000259" key="2">
    <source>
        <dbReference type="Pfam" id="PF02517"/>
    </source>
</evidence>
<dbReference type="RefSeq" id="WP_123645385.1">
    <property type="nucleotide sequence ID" value="NZ_QRAJ01000014.1"/>
</dbReference>
<sequence length="304" mass="33380">MAKQIRSWLHEVTDEVTDVFGRELNIDSTGISARNVEGWQPRAASWTAIVAVFVIGWAQGTCIALRIALGYEQAPAIRTTSSISDLVLSILQDGAIAAVAAVLIWAFRQYSGARPVRASSRANLKTFFLAIDAMALGWLAQGIVAQALTGMFGIPSYKPGPEQTTDLLTHILTIAEAAMAGPSEELALMALVVVALHATGYNRWVIVVVAILVRIPFHLYYGWSAIALFVWVVLTILLYWRTGAIVGIVLAHTVWDVLFYLPYFISFVIKVVLVGIGFVVVCHRTGQPESKYKVRQCQRRDGNH</sequence>
<feature type="transmembrane region" description="Helical" evidence="1">
    <location>
        <begin position="87"/>
        <end position="107"/>
    </location>
</feature>
<evidence type="ECO:0000256" key="1">
    <source>
        <dbReference type="SAM" id="Phobius"/>
    </source>
</evidence>
<dbReference type="AlphaFoldDB" id="A0A423UC17"/>
<evidence type="ECO:0000313" key="3">
    <source>
        <dbReference type="EMBL" id="ROT86245.1"/>
    </source>
</evidence>
<reference evidence="3 4" key="1">
    <citation type="submission" date="2018-07" db="EMBL/GenBank/DDBJ databases">
        <title>The role of parmesan cheese in vectoring bovine microbiota.</title>
        <authorList>
            <person name="Lugli G.A."/>
            <person name="Milani C."/>
        </authorList>
    </citation>
    <scope>NUCLEOTIDE SEQUENCE [LARGE SCALE GENOMIC DNA]</scope>
    <source>
        <strain evidence="3 4">BMONG18</strain>
    </source>
</reference>
<dbReference type="InterPro" id="IPR003675">
    <property type="entry name" value="Rce1/LyrA-like_dom"/>
</dbReference>
<feature type="transmembrane region" description="Helical" evidence="1">
    <location>
        <begin position="260"/>
        <end position="282"/>
    </location>
</feature>
<feature type="domain" description="CAAX prenyl protease 2/Lysostaphin resistance protein A-like" evidence="2">
    <location>
        <begin position="171"/>
        <end position="257"/>
    </location>
</feature>